<reference evidence="1" key="2">
    <citation type="submission" date="2021-04" db="EMBL/GenBank/DDBJ databases">
        <authorList>
            <person name="Gilroy R."/>
        </authorList>
    </citation>
    <scope>NUCLEOTIDE SEQUENCE</scope>
    <source>
        <strain evidence="1">ChiHecec2B26-446</strain>
    </source>
</reference>
<dbReference type="Proteomes" id="UP000886752">
    <property type="component" value="Unassembled WGS sequence"/>
</dbReference>
<dbReference type="InterPro" id="IPR037126">
    <property type="entry name" value="PdaC/RsiV-like_sf"/>
</dbReference>
<dbReference type="EMBL" id="DXHV01000030">
    <property type="protein sequence ID" value="HIW00035.1"/>
    <property type="molecule type" value="Genomic_DNA"/>
</dbReference>
<dbReference type="PROSITE" id="PS51257">
    <property type="entry name" value="PROKAR_LIPOPROTEIN"/>
    <property type="match status" value="1"/>
</dbReference>
<sequence>MRPVRVRHCALTIFCWAFFSELFAILGLVLSQACAAPLLADERFLLVRQSEAGSGAGVPGTDFRTPPRVRDQALERSGRAGLPDIVLHYPAFGIAQVDRDIALWAEHIARTFEQDFASGSALTGLSGLSGQGLESPLWQEDNVFWLNASYTVHAPSAHCASIVFDVWMHTGAARPGHDILSLSYNFLTGQRLHLVDIFEDADRALDILSRESRRRLVRNGLDAIIVSGTSPVEENFASFALTRTGIRIYFQPYQVSRMPVLQEVDISLEELMPAGPLLALWGR</sequence>
<reference evidence="1" key="1">
    <citation type="journal article" date="2021" name="PeerJ">
        <title>Extensive microbial diversity within the chicken gut microbiome revealed by metagenomics and culture.</title>
        <authorList>
            <person name="Gilroy R."/>
            <person name="Ravi A."/>
            <person name="Getino M."/>
            <person name="Pursley I."/>
            <person name="Horton D.L."/>
            <person name="Alikhan N.F."/>
            <person name="Baker D."/>
            <person name="Gharbi K."/>
            <person name="Hall N."/>
            <person name="Watson M."/>
            <person name="Adriaenssens E.M."/>
            <person name="Foster-Nyarko E."/>
            <person name="Jarju S."/>
            <person name="Secka A."/>
            <person name="Antonio M."/>
            <person name="Oren A."/>
            <person name="Chaudhuri R.R."/>
            <person name="La Ragione R."/>
            <person name="Hildebrand F."/>
            <person name="Pallen M.J."/>
        </authorList>
    </citation>
    <scope>NUCLEOTIDE SEQUENCE</scope>
    <source>
        <strain evidence="1">ChiHecec2B26-446</strain>
    </source>
</reference>
<name>A0A9D1TNW2_9BACT</name>
<proteinExistence type="predicted"/>
<evidence type="ECO:0000313" key="1">
    <source>
        <dbReference type="EMBL" id="HIW00035.1"/>
    </source>
</evidence>
<dbReference type="Gene3D" id="3.90.640.20">
    <property type="entry name" value="Heat-shock cognate protein, ATPase"/>
    <property type="match status" value="1"/>
</dbReference>
<comment type="caution">
    <text evidence="1">The sequence shown here is derived from an EMBL/GenBank/DDBJ whole genome shotgun (WGS) entry which is preliminary data.</text>
</comment>
<evidence type="ECO:0000313" key="2">
    <source>
        <dbReference type="Proteomes" id="UP000886752"/>
    </source>
</evidence>
<organism evidence="1 2">
    <name type="scientific">Candidatus Desulfovibrio intestinipullorum</name>
    <dbReference type="NCBI Taxonomy" id="2838536"/>
    <lineage>
        <taxon>Bacteria</taxon>
        <taxon>Pseudomonadati</taxon>
        <taxon>Thermodesulfobacteriota</taxon>
        <taxon>Desulfovibrionia</taxon>
        <taxon>Desulfovibrionales</taxon>
        <taxon>Desulfovibrionaceae</taxon>
        <taxon>Desulfovibrio</taxon>
    </lineage>
</organism>
<protein>
    <submittedName>
        <fullName evidence="1">RsiV family protein</fullName>
    </submittedName>
</protein>
<accession>A0A9D1TNW2</accession>
<gene>
    <name evidence="1" type="ORF">H9894_02445</name>
</gene>
<dbReference type="AlphaFoldDB" id="A0A9D1TNW2"/>